<name>A0AAV1T921_9STRA</name>
<evidence type="ECO:0000313" key="2">
    <source>
        <dbReference type="Proteomes" id="UP001162060"/>
    </source>
</evidence>
<proteinExistence type="predicted"/>
<gene>
    <name evidence="1" type="ORF">PM001_LOCUS3037</name>
</gene>
<dbReference type="EMBL" id="CAKLBY020000029">
    <property type="protein sequence ID" value="CAK7905085.1"/>
    <property type="molecule type" value="Genomic_DNA"/>
</dbReference>
<dbReference type="AlphaFoldDB" id="A0AAV1T921"/>
<evidence type="ECO:0000313" key="1">
    <source>
        <dbReference type="EMBL" id="CAK7905085.1"/>
    </source>
</evidence>
<organism evidence="1 2">
    <name type="scientific">Peronospora matthiolae</name>
    <dbReference type="NCBI Taxonomy" id="2874970"/>
    <lineage>
        <taxon>Eukaryota</taxon>
        <taxon>Sar</taxon>
        <taxon>Stramenopiles</taxon>
        <taxon>Oomycota</taxon>
        <taxon>Peronosporomycetes</taxon>
        <taxon>Peronosporales</taxon>
        <taxon>Peronosporaceae</taxon>
        <taxon>Peronospora</taxon>
    </lineage>
</organism>
<dbReference type="Proteomes" id="UP001162060">
    <property type="component" value="Unassembled WGS sequence"/>
</dbReference>
<reference evidence="1" key="1">
    <citation type="submission" date="2024-01" db="EMBL/GenBank/DDBJ databases">
        <authorList>
            <person name="Webb A."/>
        </authorList>
    </citation>
    <scope>NUCLEOTIDE SEQUENCE</scope>
    <source>
        <strain evidence="1">Pm1</strain>
    </source>
</reference>
<comment type="caution">
    <text evidence="1">The sequence shown here is derived from an EMBL/GenBank/DDBJ whole genome shotgun (WGS) entry which is preliminary data.</text>
</comment>
<protein>
    <submittedName>
        <fullName evidence="1">Uncharacterized protein</fullName>
    </submittedName>
</protein>
<sequence length="59" mass="6564">MTRVRRIFERESVGLFVWWSSSGTIGGGQDDKKGTAGACEVWQVSMALGKRVTLNSRLF</sequence>
<accession>A0AAV1T921</accession>